<sequence length="275" mass="31606">MPLDPWDLNLVLGALQEAPFEPLQDVSLTFLSWKDVVSVHYHLIPSVNKPKNGNKDKEKEAEKEKDVKEEFAEALRDLKIQWMTKLESNDLFSELKESFPNHLPLYVARLHQLDSDKERIKLINEIVWLLMSDMDKQKTTLIDALCKKGSALADKVLHIQSKEGAASCDADGREEDLDIALEALNETYWELVKWADIYDSKVLPFVYKHALANKLYGRGIKSATKLAEEKPTKENWKKLCPADEVVGMDPLCIFYRKLDSSHVSTRIQYFLKPHP</sequence>
<dbReference type="Gene3D" id="1.25.40.710">
    <property type="match status" value="2"/>
</dbReference>
<evidence type="ECO:0000313" key="4">
    <source>
        <dbReference type="Proteomes" id="UP001176940"/>
    </source>
</evidence>
<organism evidence="3 4">
    <name type="scientific">Ranitomeya imitator</name>
    <name type="common">mimic poison frog</name>
    <dbReference type="NCBI Taxonomy" id="111125"/>
    <lineage>
        <taxon>Eukaryota</taxon>
        <taxon>Metazoa</taxon>
        <taxon>Chordata</taxon>
        <taxon>Craniata</taxon>
        <taxon>Vertebrata</taxon>
        <taxon>Euteleostomi</taxon>
        <taxon>Amphibia</taxon>
        <taxon>Batrachia</taxon>
        <taxon>Anura</taxon>
        <taxon>Neobatrachia</taxon>
        <taxon>Hyloidea</taxon>
        <taxon>Dendrobatidae</taxon>
        <taxon>Dendrobatinae</taxon>
        <taxon>Ranitomeya</taxon>
    </lineage>
</organism>
<evidence type="ECO:0000313" key="3">
    <source>
        <dbReference type="EMBL" id="CAJ0954701.1"/>
    </source>
</evidence>
<feature type="domain" description="Tripeptidyl peptidase II C-terminal" evidence="2">
    <location>
        <begin position="59"/>
        <end position="120"/>
    </location>
</feature>
<evidence type="ECO:0000259" key="2">
    <source>
        <dbReference type="Pfam" id="PF12583"/>
    </source>
</evidence>
<dbReference type="InterPro" id="IPR046939">
    <property type="entry name" value="TPPII_C_sf"/>
</dbReference>
<name>A0ABN9M047_9NEOB</name>
<dbReference type="EMBL" id="CAUEEQ010038822">
    <property type="protein sequence ID" value="CAJ0954701.1"/>
    <property type="molecule type" value="Genomic_DNA"/>
</dbReference>
<dbReference type="Pfam" id="PF12583">
    <property type="entry name" value="TPPII_C"/>
    <property type="match status" value="1"/>
</dbReference>
<proteinExistence type="predicted"/>
<protein>
    <recommendedName>
        <fullName evidence="2">Tripeptidyl peptidase II C-terminal domain-containing protein</fullName>
    </recommendedName>
</protein>
<dbReference type="InterPro" id="IPR022232">
    <property type="entry name" value="TPPII_C_art"/>
</dbReference>
<dbReference type="Proteomes" id="UP001176940">
    <property type="component" value="Unassembled WGS sequence"/>
</dbReference>
<reference evidence="3" key="1">
    <citation type="submission" date="2023-07" db="EMBL/GenBank/DDBJ databases">
        <authorList>
            <person name="Stuckert A."/>
        </authorList>
    </citation>
    <scope>NUCLEOTIDE SEQUENCE</scope>
</reference>
<comment type="caution">
    <text evidence="3">The sequence shown here is derived from an EMBL/GenBank/DDBJ whole genome shotgun (WGS) entry which is preliminary data.</text>
</comment>
<accession>A0ABN9M047</accession>
<gene>
    <name evidence="3" type="ORF">RIMI_LOCUS14810833</name>
</gene>
<feature type="coiled-coil region" evidence="1">
    <location>
        <begin position="54"/>
        <end position="81"/>
    </location>
</feature>
<keyword evidence="4" id="KW-1185">Reference proteome</keyword>
<keyword evidence="1" id="KW-0175">Coiled coil</keyword>
<evidence type="ECO:0000256" key="1">
    <source>
        <dbReference type="SAM" id="Coils"/>
    </source>
</evidence>